<feature type="compositionally biased region" description="Basic and acidic residues" evidence="1">
    <location>
        <begin position="278"/>
        <end position="297"/>
    </location>
</feature>
<feature type="region of interest" description="Disordered" evidence="1">
    <location>
        <begin position="1"/>
        <end position="146"/>
    </location>
</feature>
<feature type="compositionally biased region" description="Acidic residues" evidence="1">
    <location>
        <begin position="307"/>
        <end position="323"/>
    </location>
</feature>
<feature type="region of interest" description="Disordered" evidence="1">
    <location>
        <begin position="259"/>
        <end position="442"/>
    </location>
</feature>
<feature type="region of interest" description="Disordered" evidence="1">
    <location>
        <begin position="208"/>
        <end position="245"/>
    </location>
</feature>
<feature type="compositionally biased region" description="Acidic residues" evidence="1">
    <location>
        <begin position="339"/>
        <end position="366"/>
    </location>
</feature>
<sequence length="442" mass="47003">MSLSPPTHSLLTPLPPSPESPSSSPGSGTGTNRSKRSGSILENAHELPRLSIPSLPQSQTRSRERERERSSSATRAGGRARQLIQNQRENQNQNGHLPPGAPAPPTVDTASLAESALSADPSLLFSHSTTTLGTSTTLPPDPSGGDHLDVGYSALSNTHELRTPLTAAPLTAGRKSSISFAPLPSPDRPRQRRNSITLGVAARSQILRSQGAGAAPRPSSAHPNPRARGPKVVHVYEGGQDWSANRREQVVDLGELGKKLWKRWRGEGKEGSGNGNGKGREMSTEEARREEEEEARKHPQMPVRLLEEEEGEEEIEEEGEGEEGPTAAPKPTPGSPPPELDELEADAEAEAEAEVEADEEEEEEVEPAGASGPSEALEADAGVGPSRTVDWTPRRRRSGSPVAGQMHTRHEREVLGFDFADGEVASGSTGLGTGTIPEGEQV</sequence>
<dbReference type="EMBL" id="KV417267">
    <property type="protein sequence ID" value="KZP01125.1"/>
    <property type="molecule type" value="Genomic_DNA"/>
</dbReference>
<feature type="compositionally biased region" description="Basic and acidic residues" evidence="1">
    <location>
        <begin position="259"/>
        <end position="270"/>
    </location>
</feature>
<accession>A0A167RP52</accession>
<name>A0A167RP52_CALVF</name>
<evidence type="ECO:0000313" key="3">
    <source>
        <dbReference type="Proteomes" id="UP000076738"/>
    </source>
</evidence>
<organism evidence="2 3">
    <name type="scientific">Calocera viscosa (strain TUFC12733)</name>
    <dbReference type="NCBI Taxonomy" id="1330018"/>
    <lineage>
        <taxon>Eukaryota</taxon>
        <taxon>Fungi</taxon>
        <taxon>Dikarya</taxon>
        <taxon>Basidiomycota</taxon>
        <taxon>Agaricomycotina</taxon>
        <taxon>Dacrymycetes</taxon>
        <taxon>Dacrymycetales</taxon>
        <taxon>Dacrymycetaceae</taxon>
        <taxon>Calocera</taxon>
    </lineage>
</organism>
<dbReference type="Proteomes" id="UP000076738">
    <property type="component" value="Unassembled WGS sequence"/>
</dbReference>
<gene>
    <name evidence="2" type="ORF">CALVIDRAFT_552240</name>
</gene>
<evidence type="ECO:0000256" key="1">
    <source>
        <dbReference type="SAM" id="MobiDB-lite"/>
    </source>
</evidence>
<feature type="compositionally biased region" description="Low complexity" evidence="1">
    <location>
        <begin position="1"/>
        <end position="12"/>
    </location>
</feature>
<evidence type="ECO:0000313" key="2">
    <source>
        <dbReference type="EMBL" id="KZP01125.1"/>
    </source>
</evidence>
<feature type="compositionally biased region" description="Low complexity" evidence="1">
    <location>
        <begin position="71"/>
        <end position="82"/>
    </location>
</feature>
<keyword evidence="3" id="KW-1185">Reference proteome</keyword>
<feature type="compositionally biased region" description="Pro residues" evidence="1">
    <location>
        <begin position="328"/>
        <end position="338"/>
    </location>
</feature>
<proteinExistence type="predicted"/>
<dbReference type="AlphaFoldDB" id="A0A167RP52"/>
<feature type="compositionally biased region" description="Polar residues" evidence="1">
    <location>
        <begin position="83"/>
        <end position="95"/>
    </location>
</feature>
<feature type="compositionally biased region" description="Low complexity" evidence="1">
    <location>
        <begin position="121"/>
        <end position="138"/>
    </location>
</feature>
<reference evidence="2 3" key="1">
    <citation type="journal article" date="2016" name="Mol. Biol. Evol.">
        <title>Comparative Genomics of Early-Diverging Mushroom-Forming Fungi Provides Insights into the Origins of Lignocellulose Decay Capabilities.</title>
        <authorList>
            <person name="Nagy L.G."/>
            <person name="Riley R."/>
            <person name="Tritt A."/>
            <person name="Adam C."/>
            <person name="Daum C."/>
            <person name="Floudas D."/>
            <person name="Sun H."/>
            <person name="Yadav J.S."/>
            <person name="Pangilinan J."/>
            <person name="Larsson K.H."/>
            <person name="Matsuura K."/>
            <person name="Barry K."/>
            <person name="Labutti K."/>
            <person name="Kuo R."/>
            <person name="Ohm R.A."/>
            <person name="Bhattacharya S.S."/>
            <person name="Shirouzu T."/>
            <person name="Yoshinaga Y."/>
            <person name="Martin F.M."/>
            <person name="Grigoriev I.V."/>
            <person name="Hibbett D.S."/>
        </authorList>
    </citation>
    <scope>NUCLEOTIDE SEQUENCE [LARGE SCALE GENOMIC DNA]</scope>
    <source>
        <strain evidence="2 3">TUFC12733</strain>
    </source>
</reference>
<dbReference type="OrthoDB" id="3366178at2759"/>
<protein>
    <submittedName>
        <fullName evidence="2">Uncharacterized protein</fullName>
    </submittedName>
</protein>
<feature type="compositionally biased region" description="Basic and acidic residues" evidence="1">
    <location>
        <begin position="61"/>
        <end position="70"/>
    </location>
</feature>